<evidence type="ECO:0000256" key="7">
    <source>
        <dbReference type="SAM" id="SignalP"/>
    </source>
</evidence>
<feature type="chain" id="PRO_5032732903" evidence="7">
    <location>
        <begin position="24"/>
        <end position="272"/>
    </location>
</feature>
<evidence type="ECO:0000256" key="3">
    <source>
        <dbReference type="ARBA" id="ARBA00022692"/>
    </source>
</evidence>
<dbReference type="PANTHER" id="PTHR11266:SF80">
    <property type="entry name" value="PEROXISOMAL MEMBRANE PROTEIN 2"/>
    <property type="match status" value="1"/>
</dbReference>
<dbReference type="GO" id="GO:0016020">
    <property type="term" value="C:membrane"/>
    <property type="evidence" value="ECO:0007669"/>
    <property type="project" value="UniProtKB-SubCell"/>
</dbReference>
<dbReference type="AlphaFoldDB" id="A0A836CMN9"/>
<dbReference type="Pfam" id="PF04117">
    <property type="entry name" value="Mpv17_PMP22"/>
    <property type="match status" value="1"/>
</dbReference>
<dbReference type="InterPro" id="IPR007248">
    <property type="entry name" value="Mpv17_PMP22"/>
</dbReference>
<evidence type="ECO:0000313" key="9">
    <source>
        <dbReference type="Proteomes" id="UP000664859"/>
    </source>
</evidence>
<sequence length="272" mass="29830">MYAFTRLSWSLLALCGSLSFSRAFVQAPGGLAPWLQQQSARPAFRRTHVRTQQLPLQVISPRYPQQSTITLPQNPTEPFVRWYLATLKRRPLPTKMVTSAIVCGLGDAICQMLTAGGFGALRHALDFRRLVLYSTMGGLYVAPDMVPGKVTLVKAKKALNMTFIDTLASPLINGGFLYVFTAANCLASGAAVTGAAGAGLEKLQVLANLMRIANLNNIVDKNTCLWPTLLASWKMWPLANFFNFLLVPPHLRVLYLNVVGLVWHTVLSALCV</sequence>
<evidence type="ECO:0000256" key="1">
    <source>
        <dbReference type="ARBA" id="ARBA00004141"/>
    </source>
</evidence>
<evidence type="ECO:0000256" key="5">
    <source>
        <dbReference type="ARBA" id="ARBA00023136"/>
    </source>
</evidence>
<evidence type="ECO:0000313" key="8">
    <source>
        <dbReference type="EMBL" id="KAG5190898.1"/>
    </source>
</evidence>
<feature type="signal peptide" evidence="7">
    <location>
        <begin position="1"/>
        <end position="23"/>
    </location>
</feature>
<evidence type="ECO:0000256" key="2">
    <source>
        <dbReference type="ARBA" id="ARBA00006824"/>
    </source>
</evidence>
<keyword evidence="9" id="KW-1185">Reference proteome</keyword>
<protein>
    <submittedName>
        <fullName evidence="8">Uncharacterized protein</fullName>
    </submittedName>
</protein>
<keyword evidence="7" id="KW-0732">Signal</keyword>
<name>A0A836CMN9_9STRA</name>
<dbReference type="EMBL" id="JAFCMP010000025">
    <property type="protein sequence ID" value="KAG5190898.1"/>
    <property type="molecule type" value="Genomic_DNA"/>
</dbReference>
<evidence type="ECO:0000256" key="4">
    <source>
        <dbReference type="ARBA" id="ARBA00022989"/>
    </source>
</evidence>
<dbReference type="OrthoDB" id="430207at2759"/>
<proteinExistence type="inferred from homology"/>
<dbReference type="Proteomes" id="UP000664859">
    <property type="component" value="Unassembled WGS sequence"/>
</dbReference>
<comment type="similarity">
    <text evidence="2 6">Belongs to the peroxisomal membrane protein PXMP2/4 family.</text>
</comment>
<gene>
    <name evidence="8" type="ORF">JKP88DRAFT_297357</name>
</gene>
<reference evidence="8" key="1">
    <citation type="submission" date="2021-02" db="EMBL/GenBank/DDBJ databases">
        <title>First Annotated Genome of the Yellow-green Alga Tribonema minus.</title>
        <authorList>
            <person name="Mahan K.M."/>
        </authorList>
    </citation>
    <scope>NUCLEOTIDE SEQUENCE</scope>
    <source>
        <strain evidence="8">UTEX B ZZ1240</strain>
    </source>
</reference>
<keyword evidence="3" id="KW-0812">Transmembrane</keyword>
<keyword evidence="4" id="KW-1133">Transmembrane helix</keyword>
<comment type="caution">
    <text evidence="8">The sequence shown here is derived from an EMBL/GenBank/DDBJ whole genome shotgun (WGS) entry which is preliminary data.</text>
</comment>
<accession>A0A836CMN9</accession>
<comment type="subcellular location">
    <subcellularLocation>
        <location evidence="1">Membrane</location>
        <topology evidence="1">Multi-pass membrane protein</topology>
    </subcellularLocation>
</comment>
<dbReference type="PANTHER" id="PTHR11266">
    <property type="entry name" value="PEROXISOMAL MEMBRANE PROTEIN 2, PXMP2 MPV17"/>
    <property type="match status" value="1"/>
</dbReference>
<organism evidence="8 9">
    <name type="scientific">Tribonema minus</name>
    <dbReference type="NCBI Taxonomy" id="303371"/>
    <lineage>
        <taxon>Eukaryota</taxon>
        <taxon>Sar</taxon>
        <taxon>Stramenopiles</taxon>
        <taxon>Ochrophyta</taxon>
        <taxon>PX clade</taxon>
        <taxon>Xanthophyceae</taxon>
        <taxon>Tribonematales</taxon>
        <taxon>Tribonemataceae</taxon>
        <taxon>Tribonema</taxon>
    </lineage>
</organism>
<keyword evidence="5" id="KW-0472">Membrane</keyword>
<dbReference type="GO" id="GO:0005737">
    <property type="term" value="C:cytoplasm"/>
    <property type="evidence" value="ECO:0007669"/>
    <property type="project" value="TreeGrafter"/>
</dbReference>
<evidence type="ECO:0000256" key="6">
    <source>
        <dbReference type="RuleBase" id="RU363053"/>
    </source>
</evidence>